<dbReference type="AlphaFoldDB" id="A0A372LHX1"/>
<organism evidence="2 3">
    <name type="scientific">Peribacillus glennii</name>
    <dbReference type="NCBI Taxonomy" id="2303991"/>
    <lineage>
        <taxon>Bacteria</taxon>
        <taxon>Bacillati</taxon>
        <taxon>Bacillota</taxon>
        <taxon>Bacilli</taxon>
        <taxon>Bacillales</taxon>
        <taxon>Bacillaceae</taxon>
        <taxon>Peribacillus</taxon>
    </lineage>
</organism>
<name>A0A372LHX1_9BACI</name>
<protein>
    <submittedName>
        <fullName evidence="2">RQC domain-containing protein</fullName>
    </submittedName>
</protein>
<feature type="domain" description="Helicase Helix-turn-helix" evidence="1">
    <location>
        <begin position="341"/>
        <end position="430"/>
    </location>
</feature>
<comment type="caution">
    <text evidence="2">The sequence shown here is derived from an EMBL/GenBank/DDBJ whole genome shotgun (WGS) entry which is preliminary data.</text>
</comment>
<gene>
    <name evidence="2" type="ORF">D0466_06745</name>
</gene>
<sequence length="437" mass="50542">MKIPIHIPIVKLIHKLFNRNVVIIRLICRVCRILHMNNNIREFNNLTKVLIEITQYVGVFWYNRNDGSIKLFYFKAVISVLKSTFLEAIFLNCLDKFNGERSIFAIYHLLKGKKSSQTIQDAHLFGLRKLFAAYSAIGRDYLDHCVTAFLRKGWVLPLGRDHHYRLTGKGKAALDAYLKNQPIPSSLDSWNFNNLDSAFWGRLSLLVQSLSHMIHERYHFYPIQRDEGIQNWVKGFFKEYPGSRGAIGRSLFEELSTLLEQKSDIERYIFVMRLTGVHRIGSTFGQISESIRSDEVYVRFVFWGTLHFILKEIRNKQENFPILFSIIKEYPPSADKPLTESARLTMKMLKEGKEPKQIAVMRGLKANTIEDHIVEIALAMPSFSIGPFVSGEVADKIHETVRRAKTKQLKIIKNEISDPQVSFFQIRLVLTRAGDMS</sequence>
<dbReference type="Proteomes" id="UP000262939">
    <property type="component" value="Unassembled WGS sequence"/>
</dbReference>
<evidence type="ECO:0000313" key="2">
    <source>
        <dbReference type="EMBL" id="RFU65572.1"/>
    </source>
</evidence>
<proteinExistence type="predicted"/>
<dbReference type="InterPro" id="IPR029491">
    <property type="entry name" value="Helicase_HTH"/>
</dbReference>
<evidence type="ECO:0000259" key="1">
    <source>
        <dbReference type="Pfam" id="PF14493"/>
    </source>
</evidence>
<accession>A0A372LHX1</accession>
<evidence type="ECO:0000313" key="3">
    <source>
        <dbReference type="Proteomes" id="UP000262939"/>
    </source>
</evidence>
<dbReference type="Pfam" id="PF14493">
    <property type="entry name" value="HTH_40"/>
    <property type="match status" value="1"/>
</dbReference>
<reference evidence="2 3" key="1">
    <citation type="submission" date="2018-08" db="EMBL/GenBank/DDBJ databases">
        <title>Bacillus chawlae sp. nov., Bacillus glennii sp. nov., and Bacillus saganii sp. nov. Isolated from the Vehicle Assembly Building at Kennedy Space Center where the Viking Spacecraft were Assembled.</title>
        <authorList>
            <person name="Seuylemezian A."/>
            <person name="Vaishampayan P."/>
        </authorList>
    </citation>
    <scope>NUCLEOTIDE SEQUENCE [LARGE SCALE GENOMIC DNA]</scope>
    <source>
        <strain evidence="2 3">V44-8</strain>
    </source>
</reference>
<keyword evidence="3" id="KW-1185">Reference proteome</keyword>
<dbReference type="EMBL" id="QVTD01000003">
    <property type="protein sequence ID" value="RFU65572.1"/>
    <property type="molecule type" value="Genomic_DNA"/>
</dbReference>